<dbReference type="UniPathway" id="UPA00077">
    <property type="reaction ID" value="UER00158"/>
</dbReference>
<dbReference type="InterPro" id="IPR012259">
    <property type="entry name" value="DHFR"/>
</dbReference>
<dbReference type="GO" id="GO:0046452">
    <property type="term" value="P:dihydrofolate metabolic process"/>
    <property type="evidence" value="ECO:0007669"/>
    <property type="project" value="TreeGrafter"/>
</dbReference>
<comment type="similarity">
    <text evidence="2">Belongs to the dihydrofolate reductase family.</text>
</comment>
<dbReference type="GO" id="GO:0046654">
    <property type="term" value="P:tetrahydrofolate biosynthetic process"/>
    <property type="evidence" value="ECO:0007669"/>
    <property type="project" value="UniProtKB-UniPathway"/>
</dbReference>
<dbReference type="PANTHER" id="PTHR48069">
    <property type="entry name" value="DIHYDROFOLATE REDUCTASE"/>
    <property type="match status" value="1"/>
</dbReference>
<evidence type="ECO:0000256" key="1">
    <source>
        <dbReference type="ARBA" id="ARBA00004903"/>
    </source>
</evidence>
<dbReference type="Proteomes" id="UP000229740">
    <property type="component" value="Unassembled WGS sequence"/>
</dbReference>
<protein>
    <recommendedName>
        <fullName evidence="3">dihydrofolate reductase</fullName>
        <ecNumber evidence="3">1.5.1.3</ecNumber>
    </recommendedName>
</protein>
<dbReference type="EMBL" id="PDPS01000099">
    <property type="protein sequence ID" value="PID55469.1"/>
    <property type="molecule type" value="Genomic_DNA"/>
</dbReference>
<dbReference type="InterPro" id="IPR001796">
    <property type="entry name" value="DHFR_dom"/>
</dbReference>
<dbReference type="AlphaFoldDB" id="A0A2G6E056"/>
<evidence type="ECO:0000256" key="3">
    <source>
        <dbReference type="ARBA" id="ARBA00012856"/>
    </source>
</evidence>
<dbReference type="GO" id="GO:0050661">
    <property type="term" value="F:NADP binding"/>
    <property type="evidence" value="ECO:0007669"/>
    <property type="project" value="InterPro"/>
</dbReference>
<keyword evidence="5" id="KW-0521">NADP</keyword>
<dbReference type="GO" id="GO:0004146">
    <property type="term" value="F:dihydrofolate reductase activity"/>
    <property type="evidence" value="ECO:0007669"/>
    <property type="project" value="UniProtKB-EC"/>
</dbReference>
<dbReference type="GO" id="GO:0006730">
    <property type="term" value="P:one-carbon metabolic process"/>
    <property type="evidence" value="ECO:0007669"/>
    <property type="project" value="UniProtKB-KW"/>
</dbReference>
<comment type="caution">
    <text evidence="8">The sequence shown here is derived from an EMBL/GenBank/DDBJ whole genome shotgun (WGS) entry which is preliminary data.</text>
</comment>
<organism evidence="8">
    <name type="scientific">candidate division KSB3 bacterium</name>
    <dbReference type="NCBI Taxonomy" id="2044937"/>
    <lineage>
        <taxon>Bacteria</taxon>
        <taxon>candidate division KSB3</taxon>
    </lineage>
</organism>
<evidence type="ECO:0000256" key="2">
    <source>
        <dbReference type="ARBA" id="ARBA00009539"/>
    </source>
</evidence>
<dbReference type="GO" id="GO:0005829">
    <property type="term" value="C:cytosol"/>
    <property type="evidence" value="ECO:0007669"/>
    <property type="project" value="TreeGrafter"/>
</dbReference>
<proteinExistence type="inferred from homology"/>
<evidence type="ECO:0000256" key="5">
    <source>
        <dbReference type="ARBA" id="ARBA00022857"/>
    </source>
</evidence>
<evidence type="ECO:0000259" key="7">
    <source>
        <dbReference type="PROSITE" id="PS51330"/>
    </source>
</evidence>
<evidence type="ECO:0000256" key="4">
    <source>
        <dbReference type="ARBA" id="ARBA00022563"/>
    </source>
</evidence>
<dbReference type="SUPFAM" id="SSF53597">
    <property type="entry name" value="Dihydrofolate reductase-like"/>
    <property type="match status" value="1"/>
</dbReference>
<evidence type="ECO:0000256" key="6">
    <source>
        <dbReference type="ARBA" id="ARBA00023002"/>
    </source>
</evidence>
<dbReference type="Gene3D" id="3.40.430.10">
    <property type="entry name" value="Dihydrofolate Reductase, subunit A"/>
    <property type="match status" value="1"/>
</dbReference>
<comment type="pathway">
    <text evidence="1">Cofactor biosynthesis; tetrahydrofolate biosynthesis; 5,6,7,8-tetrahydrofolate from 7,8-dihydrofolate: step 1/1.</text>
</comment>
<dbReference type="Pfam" id="PF00186">
    <property type="entry name" value="DHFR_1"/>
    <property type="match status" value="1"/>
</dbReference>
<name>A0A2G6E056_9BACT</name>
<gene>
    <name evidence="8" type="ORF">CSB45_15885</name>
</gene>
<sequence length="162" mass="18417">MILIAAIDDSMGIAKQGKTPWHLPADLAYFRHQTLGHRLLMGRKTAEAIGRPLEGRESIVFSTKSMVPAGFLHARSLGDFFARFGAEEPDKLTFVAGGENIYRLFLPFADKLIITHVHGDYDCDKFFPDIDPQEWAPSKIVYSHKADSKNEADFDIRIYYRR</sequence>
<dbReference type="EC" id="1.5.1.3" evidence="3"/>
<evidence type="ECO:0000313" key="8">
    <source>
        <dbReference type="EMBL" id="PID55469.1"/>
    </source>
</evidence>
<keyword evidence="4" id="KW-0554">One-carbon metabolism</keyword>
<dbReference type="PRINTS" id="PR00070">
    <property type="entry name" value="DHFR"/>
</dbReference>
<keyword evidence="6" id="KW-0560">Oxidoreductase</keyword>
<feature type="domain" description="DHFR" evidence="7">
    <location>
        <begin position="1"/>
        <end position="161"/>
    </location>
</feature>
<dbReference type="InterPro" id="IPR024072">
    <property type="entry name" value="DHFR-like_dom_sf"/>
</dbReference>
<accession>A0A2G6E056</accession>
<dbReference type="CDD" id="cd00209">
    <property type="entry name" value="DHFR"/>
    <property type="match status" value="1"/>
</dbReference>
<reference evidence="8" key="1">
    <citation type="submission" date="2017-10" db="EMBL/GenBank/DDBJ databases">
        <title>Novel microbial diversity and functional potential in the marine mammal oral microbiome.</title>
        <authorList>
            <person name="Dudek N.K."/>
            <person name="Sun C.L."/>
            <person name="Burstein D."/>
            <person name="Kantor R.S."/>
            <person name="Aliaga Goltsman D.S."/>
            <person name="Bik E.M."/>
            <person name="Thomas B.C."/>
            <person name="Banfield J.F."/>
            <person name="Relman D.A."/>
        </authorList>
    </citation>
    <scope>NUCLEOTIDE SEQUENCE [LARGE SCALE GENOMIC DNA]</scope>
    <source>
        <strain evidence="8">DOLZORAL124_49_17</strain>
    </source>
</reference>
<dbReference type="PROSITE" id="PS51330">
    <property type="entry name" value="DHFR_2"/>
    <property type="match status" value="1"/>
</dbReference>
<dbReference type="GO" id="GO:0046655">
    <property type="term" value="P:folic acid metabolic process"/>
    <property type="evidence" value="ECO:0007669"/>
    <property type="project" value="TreeGrafter"/>
</dbReference>
<dbReference type="PANTHER" id="PTHR48069:SF3">
    <property type="entry name" value="DIHYDROFOLATE REDUCTASE"/>
    <property type="match status" value="1"/>
</dbReference>